<dbReference type="STRING" id="1036808.A0A0C2ZDC5"/>
<sequence length="165" mass="18660">MTIPSRRLCSRQTGWWLQTPTTVMFSFTGRMGQSDEEGNLCTQIIHLFGGPGNYHFHTPQDACQAIARAGHTPRSRRLHQGTTQQNYNTCQGIQFNKKSHVNNCQTWTRDLLGAMVNDGLGSLRKRSTTSTLMVHSRSEFRNSRRTLSKPFTAEFSGAHQVIYPS</sequence>
<dbReference type="HOGENOM" id="CLU_1611770_0_0_1"/>
<name>A0A0C2ZDC5_9AGAM</name>
<gene>
    <name evidence="1" type="ORF">SCLCIDRAFT_981548</name>
</gene>
<evidence type="ECO:0000313" key="1">
    <source>
        <dbReference type="EMBL" id="KIM59798.1"/>
    </source>
</evidence>
<reference evidence="2" key="2">
    <citation type="submission" date="2015-01" db="EMBL/GenBank/DDBJ databases">
        <title>Evolutionary Origins and Diversification of the Mycorrhizal Mutualists.</title>
        <authorList>
            <consortium name="DOE Joint Genome Institute"/>
            <consortium name="Mycorrhizal Genomics Consortium"/>
            <person name="Kohler A."/>
            <person name="Kuo A."/>
            <person name="Nagy L.G."/>
            <person name="Floudas D."/>
            <person name="Copeland A."/>
            <person name="Barry K.W."/>
            <person name="Cichocki N."/>
            <person name="Veneault-Fourrey C."/>
            <person name="LaButti K."/>
            <person name="Lindquist E.A."/>
            <person name="Lipzen A."/>
            <person name="Lundell T."/>
            <person name="Morin E."/>
            <person name="Murat C."/>
            <person name="Riley R."/>
            <person name="Ohm R."/>
            <person name="Sun H."/>
            <person name="Tunlid A."/>
            <person name="Henrissat B."/>
            <person name="Grigoriev I.V."/>
            <person name="Hibbett D.S."/>
            <person name="Martin F."/>
        </authorList>
    </citation>
    <scope>NUCLEOTIDE SEQUENCE [LARGE SCALE GENOMIC DNA]</scope>
    <source>
        <strain evidence="2">Foug A</strain>
    </source>
</reference>
<dbReference type="Proteomes" id="UP000053989">
    <property type="component" value="Unassembled WGS sequence"/>
</dbReference>
<protein>
    <submittedName>
        <fullName evidence="1">Uncharacterized protein</fullName>
    </submittedName>
</protein>
<dbReference type="InParanoid" id="A0A0C2ZDC5"/>
<organism evidence="1 2">
    <name type="scientific">Scleroderma citrinum Foug A</name>
    <dbReference type="NCBI Taxonomy" id="1036808"/>
    <lineage>
        <taxon>Eukaryota</taxon>
        <taxon>Fungi</taxon>
        <taxon>Dikarya</taxon>
        <taxon>Basidiomycota</taxon>
        <taxon>Agaricomycotina</taxon>
        <taxon>Agaricomycetes</taxon>
        <taxon>Agaricomycetidae</taxon>
        <taxon>Boletales</taxon>
        <taxon>Sclerodermatineae</taxon>
        <taxon>Sclerodermataceae</taxon>
        <taxon>Scleroderma</taxon>
    </lineage>
</organism>
<dbReference type="OrthoDB" id="3235294at2759"/>
<keyword evidence="2" id="KW-1185">Reference proteome</keyword>
<reference evidence="1 2" key="1">
    <citation type="submission" date="2014-04" db="EMBL/GenBank/DDBJ databases">
        <authorList>
            <consortium name="DOE Joint Genome Institute"/>
            <person name="Kuo A."/>
            <person name="Kohler A."/>
            <person name="Nagy L.G."/>
            <person name="Floudas D."/>
            <person name="Copeland A."/>
            <person name="Barry K.W."/>
            <person name="Cichocki N."/>
            <person name="Veneault-Fourrey C."/>
            <person name="LaButti K."/>
            <person name="Lindquist E.A."/>
            <person name="Lipzen A."/>
            <person name="Lundell T."/>
            <person name="Morin E."/>
            <person name="Murat C."/>
            <person name="Sun H."/>
            <person name="Tunlid A."/>
            <person name="Henrissat B."/>
            <person name="Grigoriev I.V."/>
            <person name="Hibbett D.S."/>
            <person name="Martin F."/>
            <person name="Nordberg H.P."/>
            <person name="Cantor M.N."/>
            <person name="Hua S.X."/>
        </authorList>
    </citation>
    <scope>NUCLEOTIDE SEQUENCE [LARGE SCALE GENOMIC DNA]</scope>
    <source>
        <strain evidence="1 2">Foug A</strain>
    </source>
</reference>
<accession>A0A0C2ZDC5</accession>
<dbReference type="AlphaFoldDB" id="A0A0C2ZDC5"/>
<evidence type="ECO:0000313" key="2">
    <source>
        <dbReference type="Proteomes" id="UP000053989"/>
    </source>
</evidence>
<proteinExistence type="predicted"/>
<dbReference type="EMBL" id="KN822069">
    <property type="protein sequence ID" value="KIM59798.1"/>
    <property type="molecule type" value="Genomic_DNA"/>
</dbReference>